<protein>
    <submittedName>
        <fullName evidence="1">Uncharacterized protein</fullName>
    </submittedName>
</protein>
<accession>A0A514LLX6</accession>
<proteinExistence type="predicted"/>
<dbReference type="Proteomes" id="UP000319756">
    <property type="component" value="Chromosome"/>
</dbReference>
<name>A0A514LLX6_9BACI</name>
<dbReference type="EMBL" id="CP035485">
    <property type="protein sequence ID" value="QDI92872.1"/>
    <property type="molecule type" value="Genomic_DNA"/>
</dbReference>
<dbReference type="OrthoDB" id="2924972at2"/>
<keyword evidence="2" id="KW-1185">Reference proteome</keyword>
<evidence type="ECO:0000313" key="1">
    <source>
        <dbReference type="EMBL" id="QDI92872.1"/>
    </source>
</evidence>
<evidence type="ECO:0000313" key="2">
    <source>
        <dbReference type="Proteomes" id="UP000319756"/>
    </source>
</evidence>
<dbReference type="AlphaFoldDB" id="A0A514LLX6"/>
<dbReference type="KEGG" id="sale:EPH95_18260"/>
<sequence length="62" mass="6944">MSQDLNLQQIAESIPKTLLNASDKDVEALQGIIDQTLEVRDSHKALQRMVKDYTSTKSTVAR</sequence>
<gene>
    <name evidence="1" type="ORF">EPH95_18260</name>
</gene>
<dbReference type="RefSeq" id="WP_142091367.1">
    <property type="nucleotide sequence ID" value="NZ_CP035485.1"/>
</dbReference>
<reference evidence="2" key="1">
    <citation type="submission" date="2019-01" db="EMBL/GenBank/DDBJ databases">
        <title>Genomic analysis of Salicibibacter sp. NKC3-5.</title>
        <authorList>
            <person name="Oh Y.J."/>
        </authorList>
    </citation>
    <scope>NUCLEOTIDE SEQUENCE [LARGE SCALE GENOMIC DNA]</scope>
    <source>
        <strain evidence="2">NKC3-5</strain>
    </source>
</reference>
<organism evidence="1 2">
    <name type="scientific">Salicibibacter halophilus</name>
    <dbReference type="NCBI Taxonomy" id="2502791"/>
    <lineage>
        <taxon>Bacteria</taxon>
        <taxon>Bacillati</taxon>
        <taxon>Bacillota</taxon>
        <taxon>Bacilli</taxon>
        <taxon>Bacillales</taxon>
        <taxon>Bacillaceae</taxon>
        <taxon>Salicibibacter</taxon>
    </lineage>
</organism>